<accession>A0A5N7CKM0</accession>
<dbReference type="EMBL" id="ML735222">
    <property type="protein sequence ID" value="KAE8394714.1"/>
    <property type="molecule type" value="Genomic_DNA"/>
</dbReference>
<organism evidence="2">
    <name type="scientific">Petromyces alliaceus</name>
    <name type="common">Aspergillus alliaceus</name>
    <dbReference type="NCBI Taxonomy" id="209559"/>
    <lineage>
        <taxon>Eukaryota</taxon>
        <taxon>Fungi</taxon>
        <taxon>Dikarya</taxon>
        <taxon>Ascomycota</taxon>
        <taxon>Pezizomycotina</taxon>
        <taxon>Eurotiomycetes</taxon>
        <taxon>Eurotiomycetidae</taxon>
        <taxon>Eurotiales</taxon>
        <taxon>Aspergillaceae</taxon>
        <taxon>Aspergillus</taxon>
        <taxon>Aspergillus subgen. Circumdati</taxon>
    </lineage>
</organism>
<proteinExistence type="predicted"/>
<protein>
    <submittedName>
        <fullName evidence="2">Uncharacterized protein</fullName>
    </submittedName>
</protein>
<dbReference type="Proteomes" id="UP000326877">
    <property type="component" value="Unassembled WGS sequence"/>
</dbReference>
<feature type="transmembrane region" description="Helical" evidence="1">
    <location>
        <begin position="29"/>
        <end position="52"/>
    </location>
</feature>
<keyword evidence="1" id="KW-0812">Transmembrane</keyword>
<evidence type="ECO:0000256" key="1">
    <source>
        <dbReference type="SAM" id="Phobius"/>
    </source>
</evidence>
<reference evidence="2" key="1">
    <citation type="submission" date="2019-04" db="EMBL/GenBank/DDBJ databases">
        <title>Friends and foes A comparative genomics studyof 23 Aspergillus species from section Flavi.</title>
        <authorList>
            <consortium name="DOE Joint Genome Institute"/>
            <person name="Kjaerbolling I."/>
            <person name="Vesth T."/>
            <person name="Frisvad J.C."/>
            <person name="Nybo J.L."/>
            <person name="Theobald S."/>
            <person name="Kildgaard S."/>
            <person name="Isbrandt T."/>
            <person name="Kuo A."/>
            <person name="Sato A."/>
            <person name="Lyhne E.K."/>
            <person name="Kogle M.E."/>
            <person name="Wiebenga A."/>
            <person name="Kun R.S."/>
            <person name="Lubbers R.J."/>
            <person name="Makela M.R."/>
            <person name="Barry K."/>
            <person name="Chovatia M."/>
            <person name="Clum A."/>
            <person name="Daum C."/>
            <person name="Haridas S."/>
            <person name="He G."/>
            <person name="LaButti K."/>
            <person name="Lipzen A."/>
            <person name="Mondo S."/>
            <person name="Riley R."/>
            <person name="Salamov A."/>
            <person name="Simmons B.A."/>
            <person name="Magnuson J.K."/>
            <person name="Henrissat B."/>
            <person name="Mortensen U.H."/>
            <person name="Larsen T.O."/>
            <person name="Devries R.P."/>
            <person name="Grigoriev I.V."/>
            <person name="Machida M."/>
            <person name="Baker S.E."/>
            <person name="Andersen M.R."/>
        </authorList>
    </citation>
    <scope>NUCLEOTIDE SEQUENCE [LARGE SCALE GENOMIC DNA]</scope>
    <source>
        <strain evidence="2">IBT 14317</strain>
    </source>
</reference>
<name>A0A5N7CKM0_PETAA</name>
<gene>
    <name evidence="2" type="ORF">BDV23DRAFT_135486</name>
</gene>
<dbReference type="AlphaFoldDB" id="A0A5N7CKM0"/>
<keyword evidence="1" id="KW-0472">Membrane</keyword>
<keyword evidence="1" id="KW-1133">Transmembrane helix</keyword>
<sequence length="110" mass="11719">MRNILIRVSCSSGMEVHPSFRPIFSALHWLVPLFGFPLVAITCLTASTLIIFGGQIEAQAGLVCQLATLEGSAGSEATSILCIMKLSRSSVDLIHKAVLRQSFLSTGLDG</sequence>
<evidence type="ECO:0000313" key="2">
    <source>
        <dbReference type="EMBL" id="KAE8394714.1"/>
    </source>
</evidence>